<dbReference type="AlphaFoldDB" id="X0VJP4"/>
<evidence type="ECO:0000256" key="1">
    <source>
        <dbReference type="SAM" id="Phobius"/>
    </source>
</evidence>
<keyword evidence="1" id="KW-1133">Transmembrane helix</keyword>
<sequence length="146" mass="16850">MPSLANYMIAISIRDYIIENKNSFEKKYIVPLGFGQILMLIFLVSCLAGFGTRIKYNGLYETLVCSFQINWYGIGWGKTPWHIAVLLELLAVFLGGLFGMYVMNTKLRHGNQPTVSVYEVYNTLKYECLRILCRRPQSIYRSSRTI</sequence>
<accession>X0VJP4</accession>
<feature type="transmembrane region" description="Helical" evidence="1">
    <location>
        <begin position="28"/>
        <end position="50"/>
    </location>
</feature>
<comment type="caution">
    <text evidence="2">The sequence shown here is derived from an EMBL/GenBank/DDBJ whole genome shotgun (WGS) entry which is preliminary data.</text>
</comment>
<feature type="transmembrane region" description="Helical" evidence="1">
    <location>
        <begin position="81"/>
        <end position="102"/>
    </location>
</feature>
<keyword evidence="1" id="KW-0812">Transmembrane</keyword>
<protein>
    <submittedName>
        <fullName evidence="2">Uncharacterized protein</fullName>
    </submittedName>
</protein>
<dbReference type="EMBL" id="BARS01029079">
    <property type="protein sequence ID" value="GAG00806.1"/>
    <property type="molecule type" value="Genomic_DNA"/>
</dbReference>
<organism evidence="2">
    <name type="scientific">marine sediment metagenome</name>
    <dbReference type="NCBI Taxonomy" id="412755"/>
    <lineage>
        <taxon>unclassified sequences</taxon>
        <taxon>metagenomes</taxon>
        <taxon>ecological metagenomes</taxon>
    </lineage>
</organism>
<evidence type="ECO:0000313" key="2">
    <source>
        <dbReference type="EMBL" id="GAG00806.1"/>
    </source>
</evidence>
<reference evidence="2" key="1">
    <citation type="journal article" date="2014" name="Front. Microbiol.">
        <title>High frequency of phylogenetically diverse reductive dehalogenase-homologous genes in deep subseafloor sedimentary metagenomes.</title>
        <authorList>
            <person name="Kawai M."/>
            <person name="Futagami T."/>
            <person name="Toyoda A."/>
            <person name="Takaki Y."/>
            <person name="Nishi S."/>
            <person name="Hori S."/>
            <person name="Arai W."/>
            <person name="Tsubouchi T."/>
            <person name="Morono Y."/>
            <person name="Uchiyama I."/>
            <person name="Ito T."/>
            <person name="Fujiyama A."/>
            <person name="Inagaki F."/>
            <person name="Takami H."/>
        </authorList>
    </citation>
    <scope>NUCLEOTIDE SEQUENCE</scope>
    <source>
        <strain evidence="2">Expedition CK06-06</strain>
    </source>
</reference>
<name>X0VJP4_9ZZZZ</name>
<gene>
    <name evidence="2" type="ORF">S01H1_45498</name>
</gene>
<keyword evidence="1" id="KW-0472">Membrane</keyword>
<proteinExistence type="predicted"/>